<evidence type="ECO:0000256" key="4">
    <source>
        <dbReference type="ARBA" id="ARBA00022840"/>
    </source>
</evidence>
<evidence type="ECO:0000256" key="3">
    <source>
        <dbReference type="ARBA" id="ARBA00022741"/>
    </source>
</evidence>
<protein>
    <submittedName>
        <fullName evidence="6">ABC transporter, ATP-binding protein</fullName>
    </submittedName>
</protein>
<dbReference type="GO" id="GO:0016887">
    <property type="term" value="F:ATP hydrolysis activity"/>
    <property type="evidence" value="ECO:0007669"/>
    <property type="project" value="InterPro"/>
</dbReference>
<keyword evidence="7" id="KW-1185">Reference proteome</keyword>
<dbReference type="PATRIC" id="fig|1392007.3.peg.1383"/>
<dbReference type="GO" id="GO:0005524">
    <property type="term" value="F:ATP binding"/>
    <property type="evidence" value="ECO:0007669"/>
    <property type="project" value="UniProtKB-KW"/>
</dbReference>
<dbReference type="InterPro" id="IPR003439">
    <property type="entry name" value="ABC_transporter-like_ATP-bd"/>
</dbReference>
<dbReference type="AlphaFoldDB" id="V7HX77"/>
<dbReference type="InterPro" id="IPR003593">
    <property type="entry name" value="AAA+_ATPase"/>
</dbReference>
<dbReference type="PANTHER" id="PTHR42734">
    <property type="entry name" value="METAL TRANSPORT SYSTEM ATP-BINDING PROTEIN TM_0124-RELATED"/>
    <property type="match status" value="1"/>
</dbReference>
<dbReference type="InterPro" id="IPR027417">
    <property type="entry name" value="P-loop_NTPase"/>
</dbReference>
<evidence type="ECO:0000313" key="6">
    <source>
        <dbReference type="EMBL" id="ETA73818.1"/>
    </source>
</evidence>
<dbReference type="Proteomes" id="UP000018559">
    <property type="component" value="Unassembled WGS sequence"/>
</dbReference>
<comment type="caution">
    <text evidence="6">The sequence shown here is derived from an EMBL/GenBank/DDBJ whole genome shotgun (WGS) entry which is preliminary data.</text>
</comment>
<keyword evidence="3" id="KW-0547">Nucleotide-binding</keyword>
<dbReference type="Pfam" id="PF00005">
    <property type="entry name" value="ABC_tran"/>
    <property type="match status" value="1"/>
</dbReference>
<feature type="domain" description="ABC transporter" evidence="5">
    <location>
        <begin position="24"/>
        <end position="233"/>
    </location>
</feature>
<name>V7HX77_9LACO</name>
<evidence type="ECO:0000256" key="1">
    <source>
        <dbReference type="ARBA" id="ARBA00005417"/>
    </source>
</evidence>
<sequence>MHPQISADVCGFCILKGTHMSTLLKVTNLTIEVAHRRLFENLNFELPANALTCITGENGVGKTTLVKHLLRDLDLNYTSHTTCHLKRSQVQYVPQLRNIDDDYPLSIRSFVQLGFKYHFWPWLNQAMKVKLEQVLAETNLTKIANQPLGHASGGEKQRAYLAQALCADPSLLILDEATASLDRSSKHELLKLLKQIMADRNLTILFITHDPELIAAYADYELNLDNHTATVTKKG</sequence>
<gene>
    <name evidence="6" type="ORF">LEQ_0917c</name>
</gene>
<keyword evidence="2" id="KW-0813">Transport</keyword>
<evidence type="ECO:0000313" key="7">
    <source>
        <dbReference type="Proteomes" id="UP000018559"/>
    </source>
</evidence>
<evidence type="ECO:0000259" key="5">
    <source>
        <dbReference type="PROSITE" id="PS50893"/>
    </source>
</evidence>
<dbReference type="InterPro" id="IPR050153">
    <property type="entry name" value="Metal_Ion_Import_ABC"/>
</dbReference>
<dbReference type="SMART" id="SM00382">
    <property type="entry name" value="AAA"/>
    <property type="match status" value="1"/>
</dbReference>
<comment type="similarity">
    <text evidence="1">Belongs to the ABC transporter superfamily.</text>
</comment>
<organism evidence="6 7">
    <name type="scientific">Ligilactobacillus equi DPC 6820</name>
    <dbReference type="NCBI Taxonomy" id="1392007"/>
    <lineage>
        <taxon>Bacteria</taxon>
        <taxon>Bacillati</taxon>
        <taxon>Bacillota</taxon>
        <taxon>Bacilli</taxon>
        <taxon>Lactobacillales</taxon>
        <taxon>Lactobacillaceae</taxon>
        <taxon>Ligilactobacillus</taxon>
    </lineage>
</organism>
<dbReference type="SUPFAM" id="SSF52540">
    <property type="entry name" value="P-loop containing nucleoside triphosphate hydrolases"/>
    <property type="match status" value="1"/>
</dbReference>
<reference evidence="6 7" key="1">
    <citation type="journal article" date="2014" name="Genome Announc.">
        <title>The Genome of the Predominant Equine Lactobacillus Species, Lactobacillus equi, Is Reflective of Its Lifestyle Adaptations to an Herbivorous Host.</title>
        <authorList>
            <person name="O'Donnell M.M."/>
            <person name="Harris H.M."/>
            <person name="O'Toole P.W."/>
            <person name="Ross R.P."/>
        </authorList>
    </citation>
    <scope>NUCLEOTIDE SEQUENCE [LARGE SCALE GENOMIC DNA]</scope>
    <source>
        <strain evidence="6 7">DPC 6820</strain>
    </source>
</reference>
<dbReference type="EMBL" id="AWWH01000150">
    <property type="protein sequence ID" value="ETA73818.1"/>
    <property type="molecule type" value="Genomic_DNA"/>
</dbReference>
<dbReference type="Gene3D" id="3.40.50.300">
    <property type="entry name" value="P-loop containing nucleotide triphosphate hydrolases"/>
    <property type="match status" value="1"/>
</dbReference>
<keyword evidence="4 6" id="KW-0067">ATP-binding</keyword>
<evidence type="ECO:0000256" key="2">
    <source>
        <dbReference type="ARBA" id="ARBA00022448"/>
    </source>
</evidence>
<proteinExistence type="inferred from homology"/>
<dbReference type="PANTHER" id="PTHR42734:SF17">
    <property type="entry name" value="METAL TRANSPORT SYSTEM ATP-BINDING PROTEIN TM_0124-RELATED"/>
    <property type="match status" value="1"/>
</dbReference>
<dbReference type="PROSITE" id="PS50893">
    <property type="entry name" value="ABC_TRANSPORTER_2"/>
    <property type="match status" value="1"/>
</dbReference>
<accession>V7HX77</accession>